<dbReference type="SUPFAM" id="SSF141571">
    <property type="entry name" value="Pentapeptide repeat-like"/>
    <property type="match status" value="1"/>
</dbReference>
<dbReference type="Gene3D" id="1.10.260.40">
    <property type="entry name" value="lambda repressor-like DNA-binding domains"/>
    <property type="match status" value="1"/>
</dbReference>
<dbReference type="CDD" id="cd00093">
    <property type="entry name" value="HTH_XRE"/>
    <property type="match status" value="1"/>
</dbReference>
<dbReference type="InterPro" id="IPR001646">
    <property type="entry name" value="5peptide_repeat"/>
</dbReference>
<keyword evidence="5" id="KW-1185">Reference proteome</keyword>
<dbReference type="PROSITE" id="PS50943">
    <property type="entry name" value="HTH_CROC1"/>
    <property type="match status" value="1"/>
</dbReference>
<dbReference type="OrthoDB" id="9812495at2"/>
<sequence>MLNTKMIGSRIAGVRKKMNMSQTQLAQRLFISPQAVGKWERGESMPDITTFNRLAEILNVDLNHFSDSFRSEVTEETIPEPLAKPSDELPSSGKQEKKPAWDMSYGNWVDADFSGLKNLNEKFSSSNMQRCKFIGSDLSGLLLKSNNLDGCDFSGSDISSSQIQTSSLDNNLFKESSLKQAKFLRSHVRSCDFSGSDISGSHIQSSHLGNNLFKGSSLKAAEFLKSHIKSCDFSGADFSGVNFKSSAFQQNTVANAVWNRSAFIDTQIDDIVFDGILEDCYFENCVFNWVKFQNATLTNTFFKNNRFKRMKFTDCQADRITYEFLRSGKADLTGITLLTS</sequence>
<dbReference type="RefSeq" id="WP_074604750.1">
    <property type="nucleotide sequence ID" value="NZ_FNGY01000001.1"/>
</dbReference>
<reference evidence="5" key="1">
    <citation type="submission" date="2016-10" db="EMBL/GenBank/DDBJ databases">
        <authorList>
            <person name="Varghese N."/>
            <person name="Submissions S."/>
        </authorList>
    </citation>
    <scope>NUCLEOTIDE SEQUENCE [LARGE SCALE GENOMIC DNA]</scope>
    <source>
        <strain evidence="5">DSM 19110</strain>
    </source>
</reference>
<evidence type="ECO:0000256" key="1">
    <source>
        <dbReference type="ARBA" id="ARBA00022737"/>
    </source>
</evidence>
<dbReference type="GO" id="GO:0003677">
    <property type="term" value="F:DNA binding"/>
    <property type="evidence" value="ECO:0007669"/>
    <property type="project" value="InterPro"/>
</dbReference>
<keyword evidence="1" id="KW-0677">Repeat</keyword>
<evidence type="ECO:0000313" key="4">
    <source>
        <dbReference type="EMBL" id="SDL56478.1"/>
    </source>
</evidence>
<accession>A0A1G9L393</accession>
<dbReference type="InterPro" id="IPR010982">
    <property type="entry name" value="Lambda_DNA-bd_dom_sf"/>
</dbReference>
<dbReference type="PANTHER" id="PTHR47485">
    <property type="entry name" value="THYLAKOID LUMENAL 17.4 KDA PROTEIN, CHLOROPLASTIC"/>
    <property type="match status" value="1"/>
</dbReference>
<proteinExistence type="predicted"/>
<feature type="region of interest" description="Disordered" evidence="2">
    <location>
        <begin position="75"/>
        <end position="99"/>
    </location>
</feature>
<dbReference type="InterPro" id="IPR001387">
    <property type="entry name" value="Cro/C1-type_HTH"/>
</dbReference>
<protein>
    <submittedName>
        <fullName evidence="4">Uncharacterized protein YjbI, contains pentapeptide repeats</fullName>
    </submittedName>
</protein>
<gene>
    <name evidence="4" type="ORF">SAMN05421820_101754</name>
</gene>
<feature type="domain" description="HTH cro/C1-type" evidence="3">
    <location>
        <begin position="11"/>
        <end position="65"/>
    </location>
</feature>
<dbReference type="Pfam" id="PF00805">
    <property type="entry name" value="Pentapeptide"/>
    <property type="match status" value="1"/>
</dbReference>
<evidence type="ECO:0000313" key="5">
    <source>
        <dbReference type="Proteomes" id="UP000183200"/>
    </source>
</evidence>
<dbReference type="SMART" id="SM00530">
    <property type="entry name" value="HTH_XRE"/>
    <property type="match status" value="1"/>
</dbReference>
<evidence type="ECO:0000259" key="3">
    <source>
        <dbReference type="PROSITE" id="PS50943"/>
    </source>
</evidence>
<dbReference type="SUPFAM" id="SSF47413">
    <property type="entry name" value="lambda repressor-like DNA-binding domains"/>
    <property type="match status" value="1"/>
</dbReference>
<dbReference type="AlphaFoldDB" id="A0A1G9L393"/>
<organism evidence="4 5">
    <name type="scientific">Pedobacter steynii</name>
    <dbReference type="NCBI Taxonomy" id="430522"/>
    <lineage>
        <taxon>Bacteria</taxon>
        <taxon>Pseudomonadati</taxon>
        <taxon>Bacteroidota</taxon>
        <taxon>Sphingobacteriia</taxon>
        <taxon>Sphingobacteriales</taxon>
        <taxon>Sphingobacteriaceae</taxon>
        <taxon>Pedobacter</taxon>
    </lineage>
</organism>
<evidence type="ECO:0000256" key="2">
    <source>
        <dbReference type="SAM" id="MobiDB-lite"/>
    </source>
</evidence>
<name>A0A1G9L393_9SPHI</name>
<dbReference type="Pfam" id="PF13599">
    <property type="entry name" value="Pentapeptide_4"/>
    <property type="match status" value="1"/>
</dbReference>
<dbReference type="Proteomes" id="UP000183200">
    <property type="component" value="Unassembled WGS sequence"/>
</dbReference>
<dbReference type="PANTHER" id="PTHR47485:SF1">
    <property type="entry name" value="THYLAKOID LUMENAL 17.4 KDA PROTEIN, CHLOROPLASTIC"/>
    <property type="match status" value="1"/>
</dbReference>
<dbReference type="EMBL" id="FNGY01000001">
    <property type="protein sequence ID" value="SDL56478.1"/>
    <property type="molecule type" value="Genomic_DNA"/>
</dbReference>
<dbReference type="Gene3D" id="2.160.20.80">
    <property type="entry name" value="E3 ubiquitin-protein ligase SopA"/>
    <property type="match status" value="2"/>
</dbReference>
<dbReference type="Pfam" id="PF01381">
    <property type="entry name" value="HTH_3"/>
    <property type="match status" value="1"/>
</dbReference>